<comment type="caution">
    <text evidence="2">The sequence shown here is derived from an EMBL/GenBank/DDBJ whole genome shotgun (WGS) entry which is preliminary data.</text>
</comment>
<dbReference type="AlphaFoldDB" id="A0AAV3ZCS8"/>
<dbReference type="Proteomes" id="UP000735302">
    <property type="component" value="Unassembled WGS sequence"/>
</dbReference>
<gene>
    <name evidence="2" type="ORF">PoB_001879700</name>
</gene>
<dbReference type="EMBL" id="BLXT01002238">
    <property type="protein sequence ID" value="GFN92291.1"/>
    <property type="molecule type" value="Genomic_DNA"/>
</dbReference>
<evidence type="ECO:0000313" key="2">
    <source>
        <dbReference type="EMBL" id="GFN92291.1"/>
    </source>
</evidence>
<accession>A0AAV3ZCS8</accession>
<proteinExistence type="predicted"/>
<protein>
    <submittedName>
        <fullName evidence="2">Uncharacterized protein</fullName>
    </submittedName>
</protein>
<sequence length="106" mass="11470">MLGQSCDAAPPSFEGQHSYLIMNDFPNSMKPTRSAQETRSTNVSHKSEALAPPVGPSRKLLVCYHCISSMWGMGRNGSACLSKCPEIVGDHPRECPNKPGGRTKLP</sequence>
<feature type="region of interest" description="Disordered" evidence="1">
    <location>
        <begin position="24"/>
        <end position="51"/>
    </location>
</feature>
<reference evidence="2 3" key="1">
    <citation type="journal article" date="2021" name="Elife">
        <title>Chloroplast acquisition without the gene transfer in kleptoplastic sea slugs, Plakobranchus ocellatus.</title>
        <authorList>
            <person name="Maeda T."/>
            <person name="Takahashi S."/>
            <person name="Yoshida T."/>
            <person name="Shimamura S."/>
            <person name="Takaki Y."/>
            <person name="Nagai Y."/>
            <person name="Toyoda A."/>
            <person name="Suzuki Y."/>
            <person name="Arimoto A."/>
            <person name="Ishii H."/>
            <person name="Satoh N."/>
            <person name="Nishiyama T."/>
            <person name="Hasebe M."/>
            <person name="Maruyama T."/>
            <person name="Minagawa J."/>
            <person name="Obokata J."/>
            <person name="Shigenobu S."/>
        </authorList>
    </citation>
    <scope>NUCLEOTIDE SEQUENCE [LARGE SCALE GENOMIC DNA]</scope>
</reference>
<keyword evidence="3" id="KW-1185">Reference proteome</keyword>
<evidence type="ECO:0000313" key="3">
    <source>
        <dbReference type="Proteomes" id="UP000735302"/>
    </source>
</evidence>
<organism evidence="2 3">
    <name type="scientific">Plakobranchus ocellatus</name>
    <dbReference type="NCBI Taxonomy" id="259542"/>
    <lineage>
        <taxon>Eukaryota</taxon>
        <taxon>Metazoa</taxon>
        <taxon>Spiralia</taxon>
        <taxon>Lophotrochozoa</taxon>
        <taxon>Mollusca</taxon>
        <taxon>Gastropoda</taxon>
        <taxon>Heterobranchia</taxon>
        <taxon>Euthyneura</taxon>
        <taxon>Panpulmonata</taxon>
        <taxon>Sacoglossa</taxon>
        <taxon>Placobranchoidea</taxon>
        <taxon>Plakobranchidae</taxon>
        <taxon>Plakobranchus</taxon>
    </lineage>
</organism>
<feature type="compositionally biased region" description="Polar residues" evidence="1">
    <location>
        <begin position="25"/>
        <end position="44"/>
    </location>
</feature>
<name>A0AAV3ZCS8_9GAST</name>
<evidence type="ECO:0000256" key="1">
    <source>
        <dbReference type="SAM" id="MobiDB-lite"/>
    </source>
</evidence>